<evidence type="ECO:0000256" key="2">
    <source>
        <dbReference type="ARBA" id="ARBA00022692"/>
    </source>
</evidence>
<keyword evidence="2 6" id="KW-0812">Transmembrane</keyword>
<evidence type="ECO:0000256" key="5">
    <source>
        <dbReference type="SAM" id="MobiDB-lite"/>
    </source>
</evidence>
<dbReference type="InterPro" id="IPR007271">
    <property type="entry name" value="Nuc_sug_transpt"/>
</dbReference>
<keyword evidence="3 6" id="KW-1133">Transmembrane helix</keyword>
<feature type="transmembrane region" description="Helical" evidence="6">
    <location>
        <begin position="209"/>
        <end position="229"/>
    </location>
</feature>
<comment type="caution">
    <text evidence="7">The sequence shown here is derived from an EMBL/GenBank/DDBJ whole genome shotgun (WGS) entry which is preliminary data.</text>
</comment>
<organism evidence="7 8">
    <name type="scientific">Mucor circinelloides f. lusitanicus</name>
    <name type="common">Mucor racemosus var. lusitanicus</name>
    <dbReference type="NCBI Taxonomy" id="29924"/>
    <lineage>
        <taxon>Eukaryota</taxon>
        <taxon>Fungi</taxon>
        <taxon>Fungi incertae sedis</taxon>
        <taxon>Mucoromycota</taxon>
        <taxon>Mucoromycotina</taxon>
        <taxon>Mucoromycetes</taxon>
        <taxon>Mucorales</taxon>
        <taxon>Mucorineae</taxon>
        <taxon>Mucoraceae</taxon>
        <taxon>Mucor</taxon>
    </lineage>
</organism>
<evidence type="ECO:0000256" key="1">
    <source>
        <dbReference type="ARBA" id="ARBA00004141"/>
    </source>
</evidence>
<evidence type="ECO:0000256" key="6">
    <source>
        <dbReference type="SAM" id="Phobius"/>
    </source>
</evidence>
<dbReference type="InterPro" id="IPR037185">
    <property type="entry name" value="EmrE-like"/>
</dbReference>
<comment type="subcellular location">
    <subcellularLocation>
        <location evidence="1">Membrane</location>
        <topology evidence="1">Multi-pass membrane protein</topology>
    </subcellularLocation>
</comment>
<reference evidence="7 8" key="1">
    <citation type="submission" date="2019-09" db="EMBL/GenBank/DDBJ databases">
        <authorList>
            <consortium name="DOE Joint Genome Institute"/>
            <person name="Mondo S.J."/>
            <person name="Navarro-Mendoza M.I."/>
            <person name="Perez-Arques C."/>
            <person name="Panchal S."/>
            <person name="Nicolas F.E."/>
            <person name="Ganguly P."/>
            <person name="Pangilinan J."/>
            <person name="Grigoriev I."/>
            <person name="Heitman J."/>
            <person name="Sanya K."/>
            <person name="Garre V."/>
        </authorList>
    </citation>
    <scope>NUCLEOTIDE SEQUENCE [LARGE SCALE GENOMIC DNA]</scope>
    <source>
        <strain evidence="7 8">MU402</strain>
    </source>
</reference>
<dbReference type="SUPFAM" id="SSF103481">
    <property type="entry name" value="Multidrug resistance efflux transporter EmrE"/>
    <property type="match status" value="1"/>
</dbReference>
<sequence>MADFFLPGLRCFIKLCNSIPIKYLSLIILVVQNSALILVMRYTRANVEEDKLYLASTAVVMSEVIKSIVCLVVLYLAPESHKRSLKRLSSLLNRELILNWRETAKLAFPAALYLIQNNLQYVAASNLDAATFQVTYQLKILTTAFFSVLILKKNLSKLKWIALALLTVGIALVVLPKGASTAVIAYITGNTTITDSTAETTAIGNQSNLQGFVAVLTACMLSGLAGVYFEKILKAPAPKPAAVSNTTNNTEEWSDDDDENKKAVVQDEDNLDDESLAASNQIWIRNIQMSFFSVLLGLVFVVMLQDGTTIVERGFFVNYTPLTWTVIAIQAVGGLIVALVVKYADNILKGFATSISIILSSVVSVWLFNFTFSGSFLLGAALVIYATYLYGL</sequence>
<dbReference type="PANTHER" id="PTHR10231">
    <property type="entry name" value="NUCLEOTIDE-SUGAR TRANSMEMBRANE TRANSPORTER"/>
    <property type="match status" value="1"/>
</dbReference>
<proteinExistence type="predicted"/>
<evidence type="ECO:0000313" key="7">
    <source>
        <dbReference type="EMBL" id="KAF1806328.1"/>
    </source>
</evidence>
<dbReference type="PIRSF" id="PIRSF005799">
    <property type="entry name" value="UDP-gal_transpt"/>
    <property type="match status" value="1"/>
</dbReference>
<name>A0A8H4F7K1_MUCCL</name>
<keyword evidence="7" id="KW-0762">Sugar transport</keyword>
<dbReference type="EMBL" id="JAAECE010000001">
    <property type="protein sequence ID" value="KAF1806328.1"/>
    <property type="molecule type" value="Genomic_DNA"/>
</dbReference>
<evidence type="ECO:0000256" key="3">
    <source>
        <dbReference type="ARBA" id="ARBA00022989"/>
    </source>
</evidence>
<dbReference type="GO" id="GO:0000139">
    <property type="term" value="C:Golgi membrane"/>
    <property type="evidence" value="ECO:0007669"/>
    <property type="project" value="InterPro"/>
</dbReference>
<evidence type="ECO:0000256" key="4">
    <source>
        <dbReference type="ARBA" id="ARBA00023136"/>
    </source>
</evidence>
<evidence type="ECO:0000313" key="8">
    <source>
        <dbReference type="Proteomes" id="UP000469890"/>
    </source>
</evidence>
<keyword evidence="4 6" id="KW-0472">Membrane</keyword>
<feature type="transmembrane region" description="Helical" evidence="6">
    <location>
        <begin position="21"/>
        <end position="40"/>
    </location>
</feature>
<dbReference type="Proteomes" id="UP000469890">
    <property type="component" value="Unassembled WGS sequence"/>
</dbReference>
<dbReference type="Pfam" id="PF04142">
    <property type="entry name" value="Nuc_sug_transp"/>
    <property type="match status" value="2"/>
</dbReference>
<protein>
    <submittedName>
        <fullName evidence="7">Nucleotide-sugar transporter-domain-containing protein</fullName>
    </submittedName>
</protein>
<gene>
    <name evidence="7" type="ORF">FB192DRAFT_1441719</name>
</gene>
<dbReference type="AlphaFoldDB" id="A0A8H4F7K1"/>
<feature type="region of interest" description="Disordered" evidence="5">
    <location>
        <begin position="239"/>
        <end position="261"/>
    </location>
</feature>
<feature type="transmembrane region" description="Helical" evidence="6">
    <location>
        <begin position="160"/>
        <end position="189"/>
    </location>
</feature>
<feature type="transmembrane region" description="Helical" evidence="6">
    <location>
        <begin position="291"/>
        <end position="310"/>
    </location>
</feature>
<accession>A0A8H4F7K1</accession>
<dbReference type="GO" id="GO:0015165">
    <property type="term" value="F:pyrimidine nucleotide-sugar transmembrane transporter activity"/>
    <property type="evidence" value="ECO:0007669"/>
    <property type="project" value="InterPro"/>
</dbReference>
<keyword evidence="7" id="KW-0813">Transport</keyword>
<feature type="transmembrane region" description="Helical" evidence="6">
    <location>
        <begin position="52"/>
        <end position="77"/>
    </location>
</feature>
<dbReference type="NCBIfam" id="TIGR00803">
    <property type="entry name" value="nst"/>
    <property type="match status" value="2"/>
</dbReference>
<feature type="transmembrane region" description="Helical" evidence="6">
    <location>
        <begin position="322"/>
        <end position="341"/>
    </location>
</feature>